<organism evidence="2 3">
    <name type="scientific">Hamiltosporidium tvaerminnensis</name>
    <dbReference type="NCBI Taxonomy" id="1176355"/>
    <lineage>
        <taxon>Eukaryota</taxon>
        <taxon>Fungi</taxon>
        <taxon>Fungi incertae sedis</taxon>
        <taxon>Microsporidia</taxon>
        <taxon>Dubosqiidae</taxon>
        <taxon>Hamiltosporidium</taxon>
    </lineage>
</organism>
<evidence type="ECO:0000313" key="3">
    <source>
        <dbReference type="Proteomes" id="UP000292362"/>
    </source>
</evidence>
<reference evidence="2 3" key="1">
    <citation type="submission" date="2017-12" db="EMBL/GenBank/DDBJ databases">
        <authorList>
            <person name="Pombert J.-F."/>
            <person name="Haag K.L."/>
            <person name="Ebert D."/>
        </authorList>
    </citation>
    <scope>NUCLEOTIDE SEQUENCE [LARGE SCALE GENOMIC DNA]</scope>
    <source>
        <strain evidence="2">FI-OER-3-3</strain>
    </source>
</reference>
<gene>
    <name evidence="2" type="ORF">CWI37_2283p0010</name>
</gene>
<evidence type="ECO:0000256" key="1">
    <source>
        <dbReference type="SAM" id="MobiDB-lite"/>
    </source>
</evidence>
<dbReference type="AlphaFoldDB" id="A0A4Q9KSF4"/>
<comment type="caution">
    <text evidence="2">The sequence shown here is derived from an EMBL/GenBank/DDBJ whole genome shotgun (WGS) entry which is preliminary data.</text>
</comment>
<feature type="region of interest" description="Disordered" evidence="1">
    <location>
        <begin position="100"/>
        <end position="136"/>
    </location>
</feature>
<proteinExistence type="predicted"/>
<evidence type="ECO:0000313" key="2">
    <source>
        <dbReference type="EMBL" id="TBT97415.1"/>
    </source>
</evidence>
<dbReference type="EMBL" id="PITJ01002283">
    <property type="protein sequence ID" value="TBT97415.1"/>
    <property type="molecule type" value="Genomic_DNA"/>
</dbReference>
<dbReference type="VEuPathDB" id="MicrosporidiaDB:CWI37_2283p0010"/>
<name>A0A4Q9KSF4_9MICR</name>
<sequence length="162" mass="17431">MDRSTTSLSEIGMVQRFGQLAAISGLGVMVLECIGKHTFVFVFASLGGIEMLFIKVDGVYELGCGIPCSEISKNNKIKAENIADEVKKSDSGKQKCELHPPAISLPSSSYTTITPPPQSQTCSKMQNSGLDSIPSPNTPLPSMVMVSAYKPSQTPVFQLFLR</sequence>
<protein>
    <submittedName>
        <fullName evidence="2">Uncharacterized protein</fullName>
    </submittedName>
</protein>
<dbReference type="Proteomes" id="UP000292362">
    <property type="component" value="Unassembled WGS sequence"/>
</dbReference>
<accession>A0A4Q9KSF4</accession>